<dbReference type="OrthoDB" id="9769707at2"/>
<feature type="compositionally biased region" description="Low complexity" evidence="4">
    <location>
        <begin position="13"/>
        <end position="24"/>
    </location>
</feature>
<evidence type="ECO:0008006" key="10">
    <source>
        <dbReference type="Google" id="ProtNLM"/>
    </source>
</evidence>
<name>A0A2G4YQ22_9PROT</name>
<evidence type="ECO:0000256" key="2">
    <source>
        <dbReference type="ARBA" id="ARBA00022452"/>
    </source>
</evidence>
<feature type="region of interest" description="Disordered" evidence="4">
    <location>
        <begin position="1"/>
        <end position="24"/>
    </location>
</feature>
<dbReference type="Proteomes" id="UP000229730">
    <property type="component" value="Unassembled WGS sequence"/>
</dbReference>
<dbReference type="FunCoup" id="A0A2G4YQ22">
    <property type="interactions" value="103"/>
</dbReference>
<reference evidence="8 9" key="1">
    <citation type="submission" date="2017-10" db="EMBL/GenBank/DDBJ databases">
        <title>Frigbacter circumglobatus gen. nov. sp. nov., isolated from sediment cultured in situ.</title>
        <authorList>
            <person name="Zhao Z."/>
        </authorList>
    </citation>
    <scope>NUCLEOTIDE SEQUENCE [LARGE SCALE GENOMIC DNA]</scope>
    <source>
        <strain evidence="8 9">ZYL</strain>
    </source>
</reference>
<feature type="domain" description="POTRA" evidence="7">
    <location>
        <begin position="235"/>
        <end position="302"/>
    </location>
</feature>
<sequence length="623" mass="68609">MWDTLTERTHSITSPSGPGKSNSSKTLRRIVFTCCLGMFLAFATGAVIPPTTASAANPLNYSLSIIGLEADSMKPVLTTFEAASLLKADQDVPMLSIANLHQHIKDDIKLLIKIMRAEGYYGGSVTERLSRKRNHFDIELQVVPGPRYQIGDIVITYRDPAPAAQIQQQIRQNLPLAIGDPARAADVITAEAHLSRRLPNLGFPFAQDIAQDVLVDHQTRRMTVTFSLKTGNRQRFGDTRITGLQNVKDSVITRFVTWSPGDFYDDRQINDLRGRLSSTGLFAGINIKPTPQEDQTADITVALIEAEHRTIGAAAGYSTAEGISGELSWEHRNFMQEGNRLKLVARGAELEQSFSSRLEIPHFARLDQTLSFEASYRRQDTDAFFAHTLNSTVGLDRMITDHIGASAAVELEYSDITDSEGNRNFYIAALPIGGRWDNTDNLLDPQHGWRLSLIAAPTIGMDGKQFTFVKSDLRASVYYPLATDQLTLALRTRLGSITGTDRETLPATRRFYAGGGGSVRGYGFQRVGPVDAEDVPLGGRSVTEVAAELRWKFMDNISLVPFIEGGNVYDSSLPKLSGLRWGAGLGARYHTDFGPVRLDVAVPLDRRTGESRVQIYISLGQAF</sequence>
<evidence type="ECO:0000313" key="8">
    <source>
        <dbReference type="EMBL" id="PHZ83556.1"/>
    </source>
</evidence>
<evidence type="ECO:0000256" key="1">
    <source>
        <dbReference type="ARBA" id="ARBA00004370"/>
    </source>
</evidence>
<evidence type="ECO:0000259" key="7">
    <source>
        <dbReference type="Pfam" id="PF07244"/>
    </source>
</evidence>
<dbReference type="Gene3D" id="2.40.160.50">
    <property type="entry name" value="membrane protein fhac: a member of the omp85/tpsb transporter family"/>
    <property type="match status" value="1"/>
</dbReference>
<dbReference type="GO" id="GO:0019867">
    <property type="term" value="C:outer membrane"/>
    <property type="evidence" value="ECO:0007669"/>
    <property type="project" value="InterPro"/>
</dbReference>
<evidence type="ECO:0000256" key="3">
    <source>
        <dbReference type="ARBA" id="ARBA00023136"/>
    </source>
</evidence>
<evidence type="ECO:0000259" key="6">
    <source>
        <dbReference type="Pfam" id="PF01103"/>
    </source>
</evidence>
<keyword evidence="2" id="KW-1134">Transmembrane beta strand</keyword>
<keyword evidence="5" id="KW-0812">Transmembrane</keyword>
<dbReference type="Pfam" id="PF01103">
    <property type="entry name" value="Omp85"/>
    <property type="match status" value="1"/>
</dbReference>
<keyword evidence="3 5" id="KW-0472">Membrane</keyword>
<dbReference type="InterPro" id="IPR010827">
    <property type="entry name" value="BamA/TamA_POTRA"/>
</dbReference>
<proteinExistence type="predicted"/>
<dbReference type="InterPro" id="IPR039910">
    <property type="entry name" value="D15-like"/>
</dbReference>
<dbReference type="EMBL" id="PDEM01000032">
    <property type="protein sequence ID" value="PHZ83556.1"/>
    <property type="molecule type" value="Genomic_DNA"/>
</dbReference>
<dbReference type="PANTHER" id="PTHR12815:SF42">
    <property type="entry name" value="BACTERIAL SURFACE ANTIGEN (D15) DOMAIN-CONTAINING PROTEIN"/>
    <property type="match status" value="1"/>
</dbReference>
<protein>
    <recommendedName>
        <fullName evidence="10">Bacterial surface antigen (D15) domain-containing protein</fullName>
    </recommendedName>
</protein>
<dbReference type="Gene3D" id="3.10.20.310">
    <property type="entry name" value="membrane protein fhac"/>
    <property type="match status" value="1"/>
</dbReference>
<accession>A0A2G4YQ22</accession>
<comment type="subcellular location">
    <subcellularLocation>
        <location evidence="1">Membrane</location>
    </subcellularLocation>
</comment>
<feature type="compositionally biased region" description="Basic and acidic residues" evidence="4">
    <location>
        <begin position="1"/>
        <end position="10"/>
    </location>
</feature>
<evidence type="ECO:0000256" key="4">
    <source>
        <dbReference type="SAM" id="MobiDB-lite"/>
    </source>
</evidence>
<gene>
    <name evidence="8" type="ORF">CRD36_16455</name>
</gene>
<dbReference type="InterPro" id="IPR000184">
    <property type="entry name" value="Bac_surfAg_D15"/>
</dbReference>
<dbReference type="PANTHER" id="PTHR12815">
    <property type="entry name" value="SORTING AND ASSEMBLY MACHINERY SAMM50 PROTEIN FAMILY MEMBER"/>
    <property type="match status" value="1"/>
</dbReference>
<organism evidence="8 9">
    <name type="scientific">Paremcibacter congregatus</name>
    <dbReference type="NCBI Taxonomy" id="2043170"/>
    <lineage>
        <taxon>Bacteria</taxon>
        <taxon>Pseudomonadati</taxon>
        <taxon>Pseudomonadota</taxon>
        <taxon>Alphaproteobacteria</taxon>
        <taxon>Emcibacterales</taxon>
        <taxon>Emcibacteraceae</taxon>
        <taxon>Paremcibacter</taxon>
    </lineage>
</organism>
<dbReference type="AlphaFoldDB" id="A0A2G4YQ22"/>
<feature type="domain" description="Bacterial surface antigen (D15)" evidence="6">
    <location>
        <begin position="333"/>
        <end position="623"/>
    </location>
</feature>
<feature type="transmembrane region" description="Helical" evidence="5">
    <location>
        <begin position="30"/>
        <end position="48"/>
    </location>
</feature>
<dbReference type="InParanoid" id="A0A2G4YQ22"/>
<keyword evidence="9" id="KW-1185">Reference proteome</keyword>
<evidence type="ECO:0000256" key="5">
    <source>
        <dbReference type="SAM" id="Phobius"/>
    </source>
</evidence>
<dbReference type="Pfam" id="PF07244">
    <property type="entry name" value="POTRA"/>
    <property type="match status" value="1"/>
</dbReference>
<keyword evidence="5" id="KW-1133">Transmembrane helix</keyword>
<evidence type="ECO:0000313" key="9">
    <source>
        <dbReference type="Proteomes" id="UP000229730"/>
    </source>
</evidence>
<comment type="caution">
    <text evidence="8">The sequence shown here is derived from an EMBL/GenBank/DDBJ whole genome shotgun (WGS) entry which is preliminary data.</text>
</comment>